<accession>A0ABQ2I5R6</accession>
<keyword evidence="3" id="KW-1185">Reference proteome</keyword>
<evidence type="ECO:0000313" key="3">
    <source>
        <dbReference type="Proteomes" id="UP000632339"/>
    </source>
</evidence>
<reference evidence="3" key="1">
    <citation type="journal article" date="2019" name="Int. J. Syst. Evol. Microbiol.">
        <title>The Global Catalogue of Microorganisms (GCM) 10K type strain sequencing project: providing services to taxonomists for standard genome sequencing and annotation.</title>
        <authorList>
            <consortium name="The Broad Institute Genomics Platform"/>
            <consortium name="The Broad Institute Genome Sequencing Center for Infectious Disease"/>
            <person name="Wu L."/>
            <person name="Ma J."/>
        </authorList>
    </citation>
    <scope>NUCLEOTIDE SEQUENCE [LARGE SCALE GENOMIC DNA]</scope>
    <source>
        <strain evidence="3">CGMCC 1.6375</strain>
    </source>
</reference>
<evidence type="ECO:0000259" key="1">
    <source>
        <dbReference type="PROSITE" id="PS51459"/>
    </source>
</evidence>
<dbReference type="SUPFAM" id="SSF140931">
    <property type="entry name" value="Fic-like"/>
    <property type="match status" value="1"/>
</dbReference>
<organism evidence="2 3">
    <name type="scientific">Dyadobacter beijingensis</name>
    <dbReference type="NCBI Taxonomy" id="365489"/>
    <lineage>
        <taxon>Bacteria</taxon>
        <taxon>Pseudomonadati</taxon>
        <taxon>Bacteroidota</taxon>
        <taxon>Cytophagia</taxon>
        <taxon>Cytophagales</taxon>
        <taxon>Spirosomataceae</taxon>
        <taxon>Dyadobacter</taxon>
    </lineage>
</organism>
<name>A0ABQ2I5R6_9BACT</name>
<evidence type="ECO:0000313" key="2">
    <source>
        <dbReference type="EMBL" id="GGM98474.1"/>
    </source>
</evidence>
<dbReference type="InterPro" id="IPR036388">
    <property type="entry name" value="WH-like_DNA-bd_sf"/>
</dbReference>
<dbReference type="InterPro" id="IPR025230">
    <property type="entry name" value="DUF4172"/>
</dbReference>
<dbReference type="EMBL" id="BMLI01000002">
    <property type="protein sequence ID" value="GGM98474.1"/>
    <property type="molecule type" value="Genomic_DNA"/>
</dbReference>
<dbReference type="Gene3D" id="1.10.10.10">
    <property type="entry name" value="Winged helix-like DNA-binding domain superfamily/Winged helix DNA-binding domain"/>
    <property type="match status" value="1"/>
</dbReference>
<dbReference type="GO" id="GO:0051301">
    <property type="term" value="P:cell division"/>
    <property type="evidence" value="ECO:0007669"/>
    <property type="project" value="UniProtKB-KW"/>
</dbReference>
<dbReference type="InterPro" id="IPR003812">
    <property type="entry name" value="Fido"/>
</dbReference>
<feature type="domain" description="Fido" evidence="1">
    <location>
        <begin position="115"/>
        <end position="272"/>
    </location>
</feature>
<gene>
    <name evidence="2" type="ORF">GCM10010967_35410</name>
</gene>
<dbReference type="PANTHER" id="PTHR13504:SF33">
    <property type="entry name" value="FIC FAMILY PROTEIN"/>
    <property type="match status" value="1"/>
</dbReference>
<dbReference type="PROSITE" id="PS51459">
    <property type="entry name" value="FIDO"/>
    <property type="match status" value="1"/>
</dbReference>
<sequence>MPRYIHQRPQWPNFYWDETIVSPVLGQVRYMQGKISGRMEALGFSVQTEAILQTLTEDVLKSSEIEGEILNIDQVRSSVARRLGLELAGLIPSDRNVDGVVEMILDATQRYGTPLTADRLFGWHSSLFPSGRSGMFKITVGNWRDHEKGPMQVVSGAMGKEIVHFEAPDASRLEAEMALFTQWFNDDQGLDAVLKSGIAHLWFVTIHPFDDGNGRIARAIADMQLARADDSTQRYYSMSSQIRRQRNEYYAILEKTQKGDLDITAWLEWFLLCLQASMKITATTLDAVLKRVHFWDKHASTALNARQRTMINKMQEGFFGQLSSSKWAKMVKSSQDTATRDIQDLVEKGVLKKSESGGRSTHYELLW</sequence>
<comment type="caution">
    <text evidence="2">The sequence shown here is derived from an EMBL/GenBank/DDBJ whole genome shotgun (WGS) entry which is preliminary data.</text>
</comment>
<dbReference type="InterPro" id="IPR040198">
    <property type="entry name" value="Fido_containing"/>
</dbReference>
<protein>
    <submittedName>
        <fullName evidence="2">Cell division protein Fic</fullName>
    </submittedName>
</protein>
<keyword evidence="2" id="KW-0132">Cell division</keyword>
<dbReference type="InterPro" id="IPR036597">
    <property type="entry name" value="Fido-like_dom_sf"/>
</dbReference>
<dbReference type="Gene3D" id="1.10.3290.10">
    <property type="entry name" value="Fido-like domain"/>
    <property type="match status" value="1"/>
</dbReference>
<dbReference type="Pfam" id="PF02661">
    <property type="entry name" value="Fic"/>
    <property type="match status" value="1"/>
</dbReference>
<dbReference type="Pfam" id="PF13776">
    <property type="entry name" value="DUF4172"/>
    <property type="match status" value="1"/>
</dbReference>
<dbReference type="Proteomes" id="UP000632339">
    <property type="component" value="Unassembled WGS sequence"/>
</dbReference>
<keyword evidence="2" id="KW-0131">Cell cycle</keyword>
<proteinExistence type="predicted"/>
<dbReference type="PANTHER" id="PTHR13504">
    <property type="entry name" value="FIDO DOMAIN-CONTAINING PROTEIN DDB_G0283145"/>
    <property type="match status" value="1"/>
</dbReference>
<dbReference type="RefSeq" id="WP_019940133.1">
    <property type="nucleotide sequence ID" value="NZ_BMLI01000002.1"/>
</dbReference>